<gene>
    <name evidence="2" type="ORF">AAGT95_13195</name>
</gene>
<dbReference type="Proteomes" id="UP001453229">
    <property type="component" value="Chromosome"/>
</dbReference>
<reference evidence="2 3" key="1">
    <citation type="submission" date="2024-04" db="EMBL/GenBank/DDBJ databases">
        <title>Salinicola lusitanus LLJ914,a marine bacterium isolated from the Okinawa Trough.</title>
        <authorList>
            <person name="Li J."/>
        </authorList>
    </citation>
    <scope>NUCLEOTIDE SEQUENCE [LARGE SCALE GENOMIC DNA]</scope>
    <source>
        <strain evidence="2 3">LLJ914</strain>
    </source>
</reference>
<dbReference type="Pfam" id="PF10977">
    <property type="entry name" value="DUF2797"/>
    <property type="match status" value="1"/>
</dbReference>
<name>A0ABZ3CNT0_9GAMM</name>
<dbReference type="InterPro" id="IPR021246">
    <property type="entry name" value="DUF2797"/>
</dbReference>
<sequence length="299" mass="33443">MDQLIPLTAGDESLPGEDRQDRARGQLRKLDIRLPVAGRPAEYTLRAGDQRMGLNAWLGRRVELRHTGEIHCIECGRATRKSFGQGHCYPCFSSLAHCDLCMMRPETCHYFQGTCRDPAWGERHCFRPHTVYLANASGLKVGITRGTNMPTRWLDQGAIQALPILDVETRQQSGFVETLFKAQVSDRTNWRAMLKGEVDPLDLVAERDRLLASLEPGLAELRRRFGHDAIQAVDDVAPLSIAYPVLEWPRKIVSFNFDKTPRIEGTLMGLKGQYLILDTGVVNLRKFAGYQVAVSAGAA</sequence>
<protein>
    <submittedName>
        <fullName evidence="2">DUF2797 domain-containing protein</fullName>
    </submittedName>
</protein>
<keyword evidence="3" id="KW-1185">Reference proteome</keyword>
<evidence type="ECO:0000313" key="2">
    <source>
        <dbReference type="EMBL" id="XAD52794.1"/>
    </source>
</evidence>
<accession>A0ABZ3CNT0</accession>
<feature type="region of interest" description="Disordered" evidence="1">
    <location>
        <begin position="1"/>
        <end position="20"/>
    </location>
</feature>
<evidence type="ECO:0000256" key="1">
    <source>
        <dbReference type="SAM" id="MobiDB-lite"/>
    </source>
</evidence>
<evidence type="ECO:0000313" key="3">
    <source>
        <dbReference type="Proteomes" id="UP001453229"/>
    </source>
</evidence>
<proteinExistence type="predicted"/>
<dbReference type="EMBL" id="CP151919">
    <property type="protein sequence ID" value="XAD52794.1"/>
    <property type="molecule type" value="Genomic_DNA"/>
</dbReference>
<organism evidence="2 3">
    <name type="scientific">Salinicola lusitanus</name>
    <dbReference type="NCBI Taxonomy" id="1949085"/>
    <lineage>
        <taxon>Bacteria</taxon>
        <taxon>Pseudomonadati</taxon>
        <taxon>Pseudomonadota</taxon>
        <taxon>Gammaproteobacteria</taxon>
        <taxon>Oceanospirillales</taxon>
        <taxon>Halomonadaceae</taxon>
        <taxon>Salinicola</taxon>
    </lineage>
</organism>